<dbReference type="SUPFAM" id="SSF52402">
    <property type="entry name" value="Adenine nucleotide alpha hydrolases-like"/>
    <property type="match status" value="1"/>
</dbReference>
<dbReference type="PANTHER" id="PTHR46268">
    <property type="entry name" value="STRESS RESPONSE PROTEIN NHAX"/>
    <property type="match status" value="1"/>
</dbReference>
<name>A0AAE3FZT4_9EURY</name>
<dbReference type="InterPro" id="IPR006015">
    <property type="entry name" value="Universal_stress_UspA"/>
</dbReference>
<evidence type="ECO:0000313" key="3">
    <source>
        <dbReference type="EMBL" id="MCL9818043.1"/>
    </source>
</evidence>
<comment type="caution">
    <text evidence="3">The sequence shown here is derived from an EMBL/GenBank/DDBJ whole genome shotgun (WGS) entry which is preliminary data.</text>
</comment>
<dbReference type="RefSeq" id="WP_174655056.1">
    <property type="nucleotide sequence ID" value="NZ_JAKRVX010000007.1"/>
</dbReference>
<protein>
    <submittedName>
        <fullName evidence="3">Universal stress protein</fullName>
    </submittedName>
</protein>
<dbReference type="Proteomes" id="UP001203207">
    <property type="component" value="Unassembled WGS sequence"/>
</dbReference>
<dbReference type="PANTHER" id="PTHR46268:SF24">
    <property type="entry name" value="UNIVERSAL STRESS PROTEIN"/>
    <property type="match status" value="1"/>
</dbReference>
<comment type="similarity">
    <text evidence="1">Belongs to the universal stress protein A family.</text>
</comment>
<dbReference type="Gene3D" id="3.40.50.620">
    <property type="entry name" value="HUPs"/>
    <property type="match status" value="1"/>
</dbReference>
<proteinExistence type="inferred from homology"/>
<organism evidence="3 4">
    <name type="scientific">Natronocalculus amylovorans</name>
    <dbReference type="NCBI Taxonomy" id="2917812"/>
    <lineage>
        <taxon>Archaea</taxon>
        <taxon>Methanobacteriati</taxon>
        <taxon>Methanobacteriota</taxon>
        <taxon>Stenosarchaea group</taxon>
        <taxon>Halobacteria</taxon>
        <taxon>Halobacteriales</taxon>
        <taxon>Haloferacaceae</taxon>
        <taxon>Natronocalculus</taxon>
    </lineage>
</organism>
<dbReference type="InterPro" id="IPR014729">
    <property type="entry name" value="Rossmann-like_a/b/a_fold"/>
</dbReference>
<evidence type="ECO:0000313" key="4">
    <source>
        <dbReference type="Proteomes" id="UP001203207"/>
    </source>
</evidence>
<feature type="domain" description="UspA" evidence="2">
    <location>
        <begin position="3"/>
        <end position="144"/>
    </location>
</feature>
<dbReference type="PRINTS" id="PR01438">
    <property type="entry name" value="UNVRSLSTRESS"/>
</dbReference>
<dbReference type="EMBL" id="JAKRVX010000007">
    <property type="protein sequence ID" value="MCL9818043.1"/>
    <property type="molecule type" value="Genomic_DNA"/>
</dbReference>
<accession>A0AAE3FZT4</accession>
<gene>
    <name evidence="3" type="ORF">AArcSt2_13960</name>
</gene>
<dbReference type="InterPro" id="IPR006016">
    <property type="entry name" value="UspA"/>
</dbReference>
<dbReference type="AlphaFoldDB" id="A0AAE3FZT4"/>
<dbReference type="CDD" id="cd00293">
    <property type="entry name" value="USP-like"/>
    <property type="match status" value="1"/>
</dbReference>
<dbReference type="Pfam" id="PF00582">
    <property type="entry name" value="Usp"/>
    <property type="match status" value="1"/>
</dbReference>
<evidence type="ECO:0000256" key="1">
    <source>
        <dbReference type="ARBA" id="ARBA00008791"/>
    </source>
</evidence>
<reference evidence="3" key="2">
    <citation type="submission" date="2022-02" db="EMBL/GenBank/DDBJ databases">
        <authorList>
            <person name="Elcheninov A.G."/>
            <person name="Sorokin D.Y."/>
            <person name="Kublanov I.V."/>
        </authorList>
    </citation>
    <scope>NUCLEOTIDE SEQUENCE</scope>
    <source>
        <strain evidence="3">AArc-St2</strain>
    </source>
</reference>
<keyword evidence="4" id="KW-1185">Reference proteome</keyword>
<evidence type="ECO:0000259" key="2">
    <source>
        <dbReference type="Pfam" id="PF00582"/>
    </source>
</evidence>
<reference evidence="3" key="1">
    <citation type="journal article" date="2022" name="Syst. Appl. Microbiol.">
        <title>Natronocalculus amylovorans gen. nov., sp. nov., and Natranaeroarchaeum aerophilus sp. nov., dominant culturable amylolytic natronoarchaea from hypersaline soda lakes in southwestern Siberia.</title>
        <authorList>
            <person name="Sorokin D.Y."/>
            <person name="Elcheninov A.G."/>
            <person name="Khizhniak T.V."/>
            <person name="Koenen M."/>
            <person name="Bale N.J."/>
            <person name="Damste J.S.S."/>
            <person name="Kublanov I.V."/>
        </authorList>
    </citation>
    <scope>NUCLEOTIDE SEQUENCE</scope>
    <source>
        <strain evidence="3">AArc-St2</strain>
    </source>
</reference>
<sequence>MPEEILVPYDGSPLSKEALKYTCAEFGAATITTLYIIDRETDKTASRGWGDHPGMWEEWLEDRNEHARELFEGAQQIADKYSVTLQTGVAVGRVPEMINKAAELYGSDLIIIGLHGQSRLEEILIGEVAKVVVRNATIPVTTVRETVNE</sequence>